<dbReference type="InterPro" id="IPR007452">
    <property type="entry name" value="TamB_C"/>
</dbReference>
<gene>
    <name evidence="6" type="ORF">J1C55_06280</name>
</gene>
<reference evidence="6" key="2">
    <citation type="submission" date="2021-10" db="EMBL/GenBank/DDBJ databases">
        <title>Genome of Winogradskyella sp. E313.</title>
        <authorList>
            <person name="Zhou Y."/>
        </authorList>
    </citation>
    <scope>NUCLEOTIDE SEQUENCE</scope>
    <source>
        <strain evidence="6">E313</strain>
    </source>
</reference>
<keyword evidence="7" id="KW-1185">Reference proteome</keyword>
<evidence type="ECO:0000256" key="3">
    <source>
        <dbReference type="ARBA" id="ARBA00022989"/>
    </source>
</evidence>
<name>A0ABS8ELU7_9FLAO</name>
<evidence type="ECO:0000256" key="2">
    <source>
        <dbReference type="ARBA" id="ARBA00022692"/>
    </source>
</evidence>
<reference evidence="6" key="1">
    <citation type="submission" date="2021-03" db="EMBL/GenBank/DDBJ databases">
        <authorList>
            <person name="Ping X."/>
        </authorList>
    </citation>
    <scope>NUCLEOTIDE SEQUENCE</scope>
    <source>
        <strain evidence="6">E313</strain>
    </source>
</reference>
<comment type="subcellular location">
    <subcellularLocation>
        <location evidence="1">Membrane</location>
        <topology evidence="1">Single-pass membrane protein</topology>
    </subcellularLocation>
</comment>
<evidence type="ECO:0000313" key="6">
    <source>
        <dbReference type="EMBL" id="MCC1484189.1"/>
    </source>
</evidence>
<dbReference type="Proteomes" id="UP000778797">
    <property type="component" value="Unassembled WGS sequence"/>
</dbReference>
<keyword evidence="2" id="KW-0812">Transmembrane</keyword>
<dbReference type="Pfam" id="PF04357">
    <property type="entry name" value="TamB"/>
    <property type="match status" value="1"/>
</dbReference>
<dbReference type="PANTHER" id="PTHR36985">
    <property type="entry name" value="TRANSLOCATION AND ASSEMBLY MODULE SUBUNIT TAMB"/>
    <property type="match status" value="1"/>
</dbReference>
<keyword evidence="4" id="KW-0472">Membrane</keyword>
<evidence type="ECO:0000256" key="4">
    <source>
        <dbReference type="ARBA" id="ARBA00023136"/>
    </source>
</evidence>
<sequence>MSFNQLQIETEASVLKGDLQFKYDRKDLAKFTDKVQIVASFKDSEVEMSELNLFYNEFGRNQRAKFNADFSGTLNDLTANNLNISTSRNTRIRGNINFKNIFNGKDKAFVLDGRYSNLSSNYNDLVTLMPNVLGRSIPSIFSKVGNFKITGNSTITTTDINTDLDITTDIGFAKSRLTITDIDDIDKADYIGNLILEDFNIGELLNDPLVKNTSLNLDVDGKSFDLENIETNVKGDITYLEYNNYKYTKINVSGDIGKNIFNGLLQSNDPNLILDFNGLADMSSAIRKFDFKADVDYVNLRALNFVTRDTISEFSGLVEMTVNGSTLDNTYGKINVKKTTYKNQDNSYGFDDFSIVSSFKNNERTITIDSPDIIEGEVVGQFKIRDVFKLVENSIGSIYANYSPYKLDAGQYLDFKFNIYNQIATIFYKDLQLGPNTVVDGRIESDANRFDLKFNSPKISFKDYYADNIKIEVDNSNPVYNTYMELDKIDAGFYKVSDFSLINVTKRDTLLVKTDFKGGVDNTDDFKLNLFYTIDDDNNSVAGFNKSDIHFKGFDWLVNSDKDNQNKMVFNKDLSKVKINDIRINQNNEEMLLSGELRDSTYKDLRLNFTNVQLEKITPRIDSLALDGRVNGKLALLQNEGVYLPKSDIEIEDFTLNKFDLGDLKAIVQGDNSLTKYNVDIKLQNDDIKSLDVNGYVDVKKQNPNINIDVAFRDFLLDPLNPLGEGVISNIRGLVSGDAVVSGSLNKPSIDGELFLDKAGLSIPYLNVDYSFDFDSQVILKEQQFVFNNVAMTDSKYFSRGFLNGFIEHNNFSDWELGLKLNTDRLLVLNTEETEESLYYGTGFISGRAEISGPTDQLFIEVIEGKTEEGTVFNIPLNDLESFGDNSYIKFLSPEDRLAKANGEVLTQTTISGLQLKFELFVDQNAEIEIVIDKESGSTIKGKGEGNLEFLIDTNGKFDMWGDFSVFEGEYNFRYRGLAEKKFTVEPGGSIVWEGDPLNAELNIKALYNISTNPSVLLDTPTNRNIDVNLGIDLTGTLDNLTPDFTFDFPNVDSTIKSELEYRLSSKEERNNQALLLLVGGSFVNGVSDLNLNGTISERLSGIIGGLFGTQNDNFQVGVDLDLATNNPEFQTDNRFGLTLQTKLSEKILINGKVGVPFGSATQTVVAGDLQIELLLNDEGTLRATVFNRENSIRNFGEEIGYTQGIGLSYNVEFDTFKELLQIIFSGKNRKDKKKEEAKDDEFTEADKELPDFITIKKKDTKKKN</sequence>
<accession>A0ABS8ELU7</accession>
<evidence type="ECO:0000256" key="1">
    <source>
        <dbReference type="ARBA" id="ARBA00004167"/>
    </source>
</evidence>
<keyword evidence="3" id="KW-1133">Transmembrane helix</keyword>
<protein>
    <submittedName>
        <fullName evidence="6">Translocation/assembly module TamB</fullName>
    </submittedName>
</protein>
<evidence type="ECO:0000313" key="7">
    <source>
        <dbReference type="Proteomes" id="UP000778797"/>
    </source>
</evidence>
<evidence type="ECO:0000259" key="5">
    <source>
        <dbReference type="Pfam" id="PF04357"/>
    </source>
</evidence>
<dbReference type="PANTHER" id="PTHR36985:SF1">
    <property type="entry name" value="TRANSLOCATION AND ASSEMBLY MODULE SUBUNIT TAMB"/>
    <property type="match status" value="1"/>
</dbReference>
<comment type="caution">
    <text evidence="6">The sequence shown here is derived from an EMBL/GenBank/DDBJ whole genome shotgun (WGS) entry which is preliminary data.</text>
</comment>
<proteinExistence type="predicted"/>
<dbReference type="EMBL" id="JAFMPT010000006">
    <property type="protein sequence ID" value="MCC1484189.1"/>
    <property type="molecule type" value="Genomic_DNA"/>
</dbReference>
<feature type="domain" description="Translocation and assembly module TamB C-terminal" evidence="5">
    <location>
        <begin position="803"/>
        <end position="1214"/>
    </location>
</feature>
<organism evidence="6 7">
    <name type="scientific">Winogradskyella immobilis</name>
    <dbReference type="NCBI Taxonomy" id="2816852"/>
    <lineage>
        <taxon>Bacteria</taxon>
        <taxon>Pseudomonadati</taxon>
        <taxon>Bacteroidota</taxon>
        <taxon>Flavobacteriia</taxon>
        <taxon>Flavobacteriales</taxon>
        <taxon>Flavobacteriaceae</taxon>
        <taxon>Winogradskyella</taxon>
    </lineage>
</organism>